<evidence type="ECO:0000313" key="10">
    <source>
        <dbReference type="EMBL" id="ESR26761.1"/>
    </source>
</evidence>
<comment type="similarity">
    <text evidence="2 5">Belongs to the flagella basal body rod proteins family.</text>
</comment>
<evidence type="ECO:0000259" key="9">
    <source>
        <dbReference type="Pfam" id="PF22692"/>
    </source>
</evidence>
<gene>
    <name evidence="10" type="ORF">N177_0545</name>
</gene>
<evidence type="ECO:0000259" key="8">
    <source>
        <dbReference type="Pfam" id="PF07559"/>
    </source>
</evidence>
<dbReference type="AlphaFoldDB" id="V4RL20"/>
<comment type="caution">
    <text evidence="10">The sequence shown here is derived from an EMBL/GenBank/DDBJ whole genome shotgun (WGS) entry which is preliminary data.</text>
</comment>
<evidence type="ECO:0000256" key="5">
    <source>
        <dbReference type="RuleBase" id="RU362116"/>
    </source>
</evidence>
<dbReference type="InterPro" id="IPR053967">
    <property type="entry name" value="LlgE_F_G-like_D1"/>
</dbReference>
<feature type="domain" description="Flagellar hook protein FlgE D2" evidence="8">
    <location>
        <begin position="227"/>
        <end position="345"/>
    </location>
</feature>
<evidence type="ECO:0000256" key="1">
    <source>
        <dbReference type="ARBA" id="ARBA00004117"/>
    </source>
</evidence>
<dbReference type="GO" id="GO:0071978">
    <property type="term" value="P:bacterial-type flagellum-dependent swarming motility"/>
    <property type="evidence" value="ECO:0007669"/>
    <property type="project" value="TreeGrafter"/>
</dbReference>
<dbReference type="SUPFAM" id="SSF117143">
    <property type="entry name" value="Flagellar hook protein flgE"/>
    <property type="match status" value="1"/>
</dbReference>
<dbReference type="GO" id="GO:0005829">
    <property type="term" value="C:cytosol"/>
    <property type="evidence" value="ECO:0007669"/>
    <property type="project" value="TreeGrafter"/>
</dbReference>
<dbReference type="eggNOG" id="COG1749">
    <property type="taxonomic scope" value="Bacteria"/>
</dbReference>
<dbReference type="GO" id="GO:0009425">
    <property type="term" value="C:bacterial-type flagellum basal body"/>
    <property type="evidence" value="ECO:0007669"/>
    <property type="project" value="UniProtKB-SubCell"/>
</dbReference>
<dbReference type="Pfam" id="PF22692">
    <property type="entry name" value="LlgE_F_G_D1"/>
    <property type="match status" value="1"/>
</dbReference>
<dbReference type="InterPro" id="IPR037058">
    <property type="entry name" value="Falgellar_hook_FlgE_sf"/>
</dbReference>
<dbReference type="GO" id="GO:0009424">
    <property type="term" value="C:bacterial-type flagellum hook"/>
    <property type="evidence" value="ECO:0007669"/>
    <property type="project" value="TreeGrafter"/>
</dbReference>
<proteinExistence type="inferred from homology"/>
<evidence type="ECO:0000259" key="7">
    <source>
        <dbReference type="Pfam" id="PF06429"/>
    </source>
</evidence>
<dbReference type="EMBL" id="AWXZ01000013">
    <property type="protein sequence ID" value="ESR26761.1"/>
    <property type="molecule type" value="Genomic_DNA"/>
</dbReference>
<evidence type="ECO:0000256" key="2">
    <source>
        <dbReference type="ARBA" id="ARBA00009677"/>
    </source>
</evidence>
<dbReference type="Proteomes" id="UP000017819">
    <property type="component" value="Unassembled WGS sequence"/>
</dbReference>
<evidence type="ECO:0000256" key="4">
    <source>
        <dbReference type="ARBA" id="ARBA00023143"/>
    </source>
</evidence>
<dbReference type="InterPro" id="IPR001444">
    <property type="entry name" value="Flag_bb_rod_N"/>
</dbReference>
<sequence>MGIFGAMNTAVAGLRAQSFALENISGNISNVQTTGYKRMETSFSELVPSSGQANKNPSGSVYANARQTVNVQGDIGRADLATFMAISGDGFFSVRKPTGYVDNGVVLGDKQLFTRRGDFEKDNQGYLVNGGGYYLMGQALDPQTGNPVGNNVTPIRITQDLIPARATTEVTLRANLPATPSTANYDPEVPDSELLPSGIVDTSVVSSGVVAADDSSDFLSHSISGGAITVRDANGQPVNLQMRWAKTANADPSATPPVEATWNLFFLSNSTATGTDPQWTRVDKDYTFDNAGTLTSADTKVTISGLTVNGVNVGDLTLKHGKGGMTQYANSNGVVDMTELKQNGYAAGELLDVAINDSGRVVASYSNGQTFDLYEIPLASFNAPNQLERLDGGAYAATAASGAPLLGANGSIMGSALESSNTDIADEFTKLIVTQQAYSAGTRIVTTSNEMMQEALNMKR</sequence>
<evidence type="ECO:0000313" key="11">
    <source>
        <dbReference type="Proteomes" id="UP000017819"/>
    </source>
</evidence>
<feature type="domain" description="Flagellar basal-body/hook protein C-terminal" evidence="7">
    <location>
        <begin position="415"/>
        <end position="458"/>
    </location>
</feature>
<dbReference type="Pfam" id="PF07559">
    <property type="entry name" value="FlgE_D2"/>
    <property type="match status" value="1"/>
</dbReference>
<dbReference type="Pfam" id="PF00460">
    <property type="entry name" value="Flg_bb_rod"/>
    <property type="match status" value="1"/>
</dbReference>
<reference evidence="10 11" key="1">
    <citation type="journal article" date="2014" name="Genome Announc.">
        <title>Draft Genome Sequence of Lutibaculum baratangense Strain AMV1T, Isolated from a Mud Volcano in Andamans, India.</title>
        <authorList>
            <person name="Singh A."/>
            <person name="Sreenivas A."/>
            <person name="Sathyanarayana Reddy G."/>
            <person name="Pinnaka A.K."/>
            <person name="Shivaji S."/>
        </authorList>
    </citation>
    <scope>NUCLEOTIDE SEQUENCE [LARGE SCALE GENOMIC DNA]</scope>
    <source>
        <strain evidence="10 11">AMV1</strain>
    </source>
</reference>
<comment type="subcellular location">
    <subcellularLocation>
        <location evidence="1 5">Bacterial flagellum basal body</location>
    </subcellularLocation>
</comment>
<dbReference type="NCBIfam" id="TIGR03506">
    <property type="entry name" value="FlgEFG_subfam"/>
    <property type="match status" value="1"/>
</dbReference>
<dbReference type="Gene3D" id="2.60.98.20">
    <property type="entry name" value="Flagellar hook protein FlgE"/>
    <property type="match status" value="1"/>
</dbReference>
<dbReference type="InterPro" id="IPR010930">
    <property type="entry name" value="Flg_bb/hook_C_dom"/>
</dbReference>
<dbReference type="PANTHER" id="PTHR30435:SF1">
    <property type="entry name" value="FLAGELLAR HOOK PROTEIN FLGE"/>
    <property type="match status" value="1"/>
</dbReference>
<feature type="domain" description="Flagellar basal body rod protein N-terminal" evidence="6">
    <location>
        <begin position="7"/>
        <end position="37"/>
    </location>
</feature>
<feature type="domain" description="Flagellar hook protein FlgE/F/G-like D1" evidence="9">
    <location>
        <begin position="85"/>
        <end position="158"/>
    </location>
</feature>
<dbReference type="InterPro" id="IPR020013">
    <property type="entry name" value="Flagellar_FlgE/F/G"/>
</dbReference>
<dbReference type="Pfam" id="PF06429">
    <property type="entry name" value="Flg_bbr_C"/>
    <property type="match status" value="1"/>
</dbReference>
<dbReference type="InterPro" id="IPR037925">
    <property type="entry name" value="FlgE/F/G-like"/>
</dbReference>
<dbReference type="InterPro" id="IPR011491">
    <property type="entry name" value="FlgE_D2"/>
</dbReference>
<dbReference type="STRING" id="631454.N177_0545"/>
<keyword evidence="10" id="KW-0282">Flagellum</keyword>
<keyword evidence="10" id="KW-0966">Cell projection</keyword>
<evidence type="ECO:0000259" key="6">
    <source>
        <dbReference type="Pfam" id="PF00460"/>
    </source>
</evidence>
<organism evidence="10 11">
    <name type="scientific">Lutibaculum baratangense AMV1</name>
    <dbReference type="NCBI Taxonomy" id="631454"/>
    <lineage>
        <taxon>Bacteria</taxon>
        <taxon>Pseudomonadati</taxon>
        <taxon>Pseudomonadota</taxon>
        <taxon>Alphaproteobacteria</taxon>
        <taxon>Hyphomicrobiales</taxon>
        <taxon>Tepidamorphaceae</taxon>
        <taxon>Lutibaculum</taxon>
    </lineage>
</organism>
<protein>
    <recommendedName>
        <fullName evidence="3 5">Flagellar hook protein FlgE</fullName>
    </recommendedName>
</protein>
<keyword evidence="10" id="KW-0969">Cilium</keyword>
<name>V4RL20_9HYPH</name>
<evidence type="ECO:0000256" key="3">
    <source>
        <dbReference type="ARBA" id="ARBA00019015"/>
    </source>
</evidence>
<accession>V4RL20</accession>
<dbReference type="PANTHER" id="PTHR30435">
    <property type="entry name" value="FLAGELLAR PROTEIN"/>
    <property type="match status" value="1"/>
</dbReference>
<comment type="function">
    <text evidence="5">A flexible structure which links the flagellar filament to the drive apparatus in the basal body.</text>
</comment>
<dbReference type="PATRIC" id="fig|631454.5.peg.535"/>
<dbReference type="OrthoDB" id="8372879at2"/>
<keyword evidence="11" id="KW-1185">Reference proteome</keyword>
<keyword evidence="4 5" id="KW-0975">Bacterial flagellum</keyword>